<dbReference type="InterPro" id="IPR051200">
    <property type="entry name" value="Host-pathogen_enzymatic-act"/>
</dbReference>
<evidence type="ECO:0000256" key="1">
    <source>
        <dbReference type="SAM" id="SignalP"/>
    </source>
</evidence>
<dbReference type="PANTHER" id="PTHR47197:SF3">
    <property type="entry name" value="DIHYDRO-HEME D1 DEHYDROGENASE"/>
    <property type="match status" value="1"/>
</dbReference>
<dbReference type="SUPFAM" id="SSF51004">
    <property type="entry name" value="C-terminal (heme d1) domain of cytochrome cd1-nitrite reductase"/>
    <property type="match status" value="1"/>
</dbReference>
<sequence length="338" mass="36425">MKISTKLSCLIVFLAAICAVPIAIAQSPPDLRGTLIVLNKSGHDANFIDLRSGEILETLATGRGPHELVVTDDGRWAIGTDYSGGNSLTVFDVEELAVARTISLRDYPRPHGILFLPGQREVIVTSEASQQLVIVDFHEGEIVRTIDTEQSGSHMVALSEDGTTAFTSNGSSNSVSVIDVATGQLTKTLDVPDRPEAITTNKRGDEVWVGSNSEEVVSVISAASGEISRQWNGFSWPYRILLTDDEKYAVISDLGNEQLRFFDVNSGAEIGKIDLAGAQPQGVALYPDDRTLFVSLSGQNKVLVVNILTQEILGEYATGDAPDGIGYSRLVLKKTITY</sequence>
<protein>
    <recommendedName>
        <fullName evidence="4">YncE family protein</fullName>
    </recommendedName>
</protein>
<dbReference type="InterPro" id="IPR015943">
    <property type="entry name" value="WD40/YVTN_repeat-like_dom_sf"/>
</dbReference>
<feature type="chain" id="PRO_5012788621" description="YncE family protein" evidence="1">
    <location>
        <begin position="26"/>
        <end position="338"/>
    </location>
</feature>
<dbReference type="EMBL" id="NVUL01000002">
    <property type="protein sequence ID" value="PCI82152.1"/>
    <property type="molecule type" value="Genomic_DNA"/>
</dbReference>
<evidence type="ECO:0000313" key="2">
    <source>
        <dbReference type="EMBL" id="PCI82152.1"/>
    </source>
</evidence>
<organism evidence="2 3">
    <name type="scientific">SAR86 cluster bacterium</name>
    <dbReference type="NCBI Taxonomy" id="2030880"/>
    <lineage>
        <taxon>Bacteria</taxon>
        <taxon>Pseudomonadati</taxon>
        <taxon>Pseudomonadota</taxon>
        <taxon>Gammaproteobacteria</taxon>
        <taxon>SAR86 cluster</taxon>
    </lineage>
</organism>
<gene>
    <name evidence="2" type="ORF">COB20_00660</name>
</gene>
<name>A0A2A4XHK9_9GAMM</name>
<evidence type="ECO:0008006" key="4">
    <source>
        <dbReference type="Google" id="ProtNLM"/>
    </source>
</evidence>
<dbReference type="Gene3D" id="2.130.10.10">
    <property type="entry name" value="YVTN repeat-like/Quinoprotein amine dehydrogenase"/>
    <property type="match status" value="2"/>
</dbReference>
<evidence type="ECO:0000313" key="3">
    <source>
        <dbReference type="Proteomes" id="UP000218767"/>
    </source>
</evidence>
<dbReference type="Proteomes" id="UP000218767">
    <property type="component" value="Unassembled WGS sequence"/>
</dbReference>
<keyword evidence="1" id="KW-0732">Signal</keyword>
<dbReference type="PANTHER" id="PTHR47197">
    <property type="entry name" value="PROTEIN NIRF"/>
    <property type="match status" value="1"/>
</dbReference>
<dbReference type="AlphaFoldDB" id="A0A2A4XHK9"/>
<dbReference type="Pfam" id="PF02239">
    <property type="entry name" value="Cytochrom_D1"/>
    <property type="match status" value="1"/>
</dbReference>
<comment type="caution">
    <text evidence="2">The sequence shown here is derived from an EMBL/GenBank/DDBJ whole genome shotgun (WGS) entry which is preliminary data.</text>
</comment>
<dbReference type="InterPro" id="IPR011048">
    <property type="entry name" value="Haem_d1_sf"/>
</dbReference>
<proteinExistence type="predicted"/>
<reference evidence="3" key="1">
    <citation type="submission" date="2017-08" db="EMBL/GenBank/DDBJ databases">
        <title>A dynamic microbial community with high functional redundancy inhabits the cold, oxic subseafloor aquifer.</title>
        <authorList>
            <person name="Tully B.J."/>
            <person name="Wheat C.G."/>
            <person name="Glazer B.T."/>
            <person name="Huber J.A."/>
        </authorList>
    </citation>
    <scope>NUCLEOTIDE SEQUENCE [LARGE SCALE GENOMIC DNA]</scope>
</reference>
<feature type="signal peptide" evidence="1">
    <location>
        <begin position="1"/>
        <end position="25"/>
    </location>
</feature>
<accession>A0A2A4XHK9</accession>